<protein>
    <submittedName>
        <fullName evidence="2">(salmon louse) hypothetical protein</fullName>
    </submittedName>
</protein>
<reference evidence="2" key="1">
    <citation type="submission" date="2021-02" db="EMBL/GenBank/DDBJ databases">
        <authorList>
            <person name="Bekaert M."/>
        </authorList>
    </citation>
    <scope>NUCLEOTIDE SEQUENCE</scope>
    <source>
        <strain evidence="2">IoA-00</strain>
    </source>
</reference>
<name>A0A7R8CXV6_LEPSM</name>
<dbReference type="Pfam" id="PF17921">
    <property type="entry name" value="Integrase_H2C2"/>
    <property type="match status" value="1"/>
</dbReference>
<keyword evidence="3" id="KW-1185">Reference proteome</keyword>
<dbReference type="AlphaFoldDB" id="A0A7R8CXV6"/>
<proteinExistence type="predicted"/>
<dbReference type="InterPro" id="IPR041588">
    <property type="entry name" value="Integrase_H2C2"/>
</dbReference>
<gene>
    <name evidence="2" type="ORF">LSAA_11757</name>
</gene>
<accession>A0A7R8CXV6</accession>
<dbReference type="Proteomes" id="UP000675881">
    <property type="component" value="Chromosome 6"/>
</dbReference>
<feature type="domain" description="Integrase zinc-binding" evidence="1">
    <location>
        <begin position="204"/>
        <end position="244"/>
    </location>
</feature>
<dbReference type="EMBL" id="HG994585">
    <property type="protein sequence ID" value="CAF2965574.1"/>
    <property type="molecule type" value="Genomic_DNA"/>
</dbReference>
<organism evidence="2 3">
    <name type="scientific">Lepeophtheirus salmonis</name>
    <name type="common">Salmon louse</name>
    <name type="synonym">Caligus salmonis</name>
    <dbReference type="NCBI Taxonomy" id="72036"/>
    <lineage>
        <taxon>Eukaryota</taxon>
        <taxon>Metazoa</taxon>
        <taxon>Ecdysozoa</taxon>
        <taxon>Arthropoda</taxon>
        <taxon>Crustacea</taxon>
        <taxon>Multicrustacea</taxon>
        <taxon>Hexanauplia</taxon>
        <taxon>Copepoda</taxon>
        <taxon>Siphonostomatoida</taxon>
        <taxon>Caligidae</taxon>
        <taxon>Lepeophtheirus</taxon>
    </lineage>
</organism>
<sequence length="313" mass="36785">MREKEFIYMTRVLASDAKKDLRMEEVTRTKKLSCYDSGGPHLRRDSTERMKCYTWGRIWQVARNCWFFSKSVKRVWYIVQQLDTRDRETKSSCNENGRIPFGKICRGRWRNPFLDPPKDSPSKVGKKGVQKRQQRFNLDKEINILFTKDCEQKADCVTSSLQIVDNGTQETQVVLRVLLTKAEQKRVSCCLHEGMENSIESQSMRGHWRVMAMPNILRRKFYWRTMNSDIKEYCKFCNICQKVNELRQENPPIQNAPIPTSIFLILDGSSMTDNDSNFVYGNDEEKVSEFNEEDATKVMKMMINIKENVFDTS</sequence>
<evidence type="ECO:0000259" key="1">
    <source>
        <dbReference type="Pfam" id="PF17921"/>
    </source>
</evidence>
<dbReference type="Gene3D" id="1.10.340.70">
    <property type="match status" value="1"/>
</dbReference>
<evidence type="ECO:0000313" key="3">
    <source>
        <dbReference type="Proteomes" id="UP000675881"/>
    </source>
</evidence>
<evidence type="ECO:0000313" key="2">
    <source>
        <dbReference type="EMBL" id="CAF2965574.1"/>
    </source>
</evidence>